<sequence>MKIASYVLSLTSLFSLTVSPILAAQYKSLCVPSGSVPFSNVGSLLGQVFVFVLVTASILLFLYLILGGVQWMTSGGDKVATQAAKDRLTAALVGILIILSVYGVMKIVEAAFGINVLGSIKLPTAPDSIPYLIKDPNCP</sequence>
<keyword evidence="1" id="KW-0812">Transmembrane</keyword>
<accession>A0A1G1WM69</accession>
<dbReference type="EMBL" id="MHCX01000050">
    <property type="protein sequence ID" value="OGY28470.1"/>
    <property type="molecule type" value="Genomic_DNA"/>
</dbReference>
<feature type="transmembrane region" description="Helical" evidence="1">
    <location>
        <begin position="87"/>
        <end position="105"/>
    </location>
</feature>
<organism evidence="2 3">
    <name type="scientific">Candidatus Woykebacteria bacterium RIFCSPHIGHO2_02_FULL_43_16b</name>
    <dbReference type="NCBI Taxonomy" id="1802601"/>
    <lineage>
        <taxon>Bacteria</taxon>
        <taxon>Candidatus Woykeibacteriota</taxon>
    </lineage>
</organism>
<gene>
    <name evidence="2" type="ORF">A3J50_00405</name>
</gene>
<feature type="transmembrane region" description="Helical" evidence="1">
    <location>
        <begin position="47"/>
        <end position="66"/>
    </location>
</feature>
<name>A0A1G1WM69_9BACT</name>
<evidence type="ECO:0000256" key="1">
    <source>
        <dbReference type="SAM" id="Phobius"/>
    </source>
</evidence>
<reference evidence="2 3" key="1">
    <citation type="journal article" date="2016" name="Nat. Commun.">
        <title>Thousands of microbial genomes shed light on interconnected biogeochemical processes in an aquifer system.</title>
        <authorList>
            <person name="Anantharaman K."/>
            <person name="Brown C.T."/>
            <person name="Hug L.A."/>
            <person name="Sharon I."/>
            <person name="Castelle C.J."/>
            <person name="Probst A.J."/>
            <person name="Thomas B.C."/>
            <person name="Singh A."/>
            <person name="Wilkins M.J."/>
            <person name="Karaoz U."/>
            <person name="Brodie E.L."/>
            <person name="Williams K.H."/>
            <person name="Hubbard S.S."/>
            <person name="Banfield J.F."/>
        </authorList>
    </citation>
    <scope>NUCLEOTIDE SEQUENCE [LARGE SCALE GENOMIC DNA]</scope>
</reference>
<comment type="caution">
    <text evidence="2">The sequence shown here is derived from an EMBL/GenBank/DDBJ whole genome shotgun (WGS) entry which is preliminary data.</text>
</comment>
<evidence type="ECO:0000313" key="3">
    <source>
        <dbReference type="Proteomes" id="UP000177821"/>
    </source>
</evidence>
<dbReference type="AlphaFoldDB" id="A0A1G1WM69"/>
<evidence type="ECO:0000313" key="2">
    <source>
        <dbReference type="EMBL" id="OGY28470.1"/>
    </source>
</evidence>
<dbReference type="Proteomes" id="UP000177821">
    <property type="component" value="Unassembled WGS sequence"/>
</dbReference>
<proteinExistence type="predicted"/>
<protein>
    <submittedName>
        <fullName evidence="2">Uncharacterized protein</fullName>
    </submittedName>
</protein>
<keyword evidence="1" id="KW-1133">Transmembrane helix</keyword>
<keyword evidence="1" id="KW-0472">Membrane</keyword>